<reference evidence="3 4" key="1">
    <citation type="submission" date="2013-02" db="EMBL/GenBank/DDBJ databases">
        <authorList>
            <person name="Fiebig A."/>
            <person name="Goeker M."/>
            <person name="Klenk H.-P.P."/>
        </authorList>
    </citation>
    <scope>NUCLEOTIDE SEQUENCE [LARGE SCALE GENOMIC DNA]</scope>
    <source>
        <strain evidence="3 4">DSM 19309</strain>
    </source>
</reference>
<evidence type="ECO:0000256" key="1">
    <source>
        <dbReference type="ARBA" id="ARBA00006865"/>
    </source>
</evidence>
<dbReference type="Proteomes" id="UP000019666">
    <property type="component" value="Unassembled WGS sequence"/>
</dbReference>
<dbReference type="InterPro" id="IPR000757">
    <property type="entry name" value="Beta-glucanase-like"/>
</dbReference>
<dbReference type="AlphaFoldDB" id="A0A017HPZ1"/>
<comment type="similarity">
    <text evidence="1">Belongs to the glycosyl hydrolase 16 family.</text>
</comment>
<feature type="domain" description="GH16" evidence="2">
    <location>
        <begin position="1"/>
        <end position="230"/>
    </location>
</feature>
<proteinExistence type="inferred from homology"/>
<gene>
    <name evidence="3" type="ORF">Rumeso_02054</name>
</gene>
<evidence type="ECO:0000259" key="2">
    <source>
        <dbReference type="PROSITE" id="PS51762"/>
    </source>
</evidence>
<accession>A0A017HPZ1</accession>
<dbReference type="SUPFAM" id="SSF49899">
    <property type="entry name" value="Concanavalin A-like lectins/glucanases"/>
    <property type="match status" value="1"/>
</dbReference>
<comment type="caution">
    <text evidence="3">The sequence shown here is derived from an EMBL/GenBank/DDBJ whole genome shotgun (WGS) entry which is preliminary data.</text>
</comment>
<dbReference type="EMBL" id="AOSK01000046">
    <property type="protein sequence ID" value="EYD76390.1"/>
    <property type="molecule type" value="Genomic_DNA"/>
</dbReference>
<dbReference type="GO" id="GO:0005975">
    <property type="term" value="P:carbohydrate metabolic process"/>
    <property type="evidence" value="ECO:0007669"/>
    <property type="project" value="InterPro"/>
</dbReference>
<dbReference type="InterPro" id="IPR013320">
    <property type="entry name" value="ConA-like_dom_sf"/>
</dbReference>
<keyword evidence="3" id="KW-0378">Hydrolase</keyword>
<evidence type="ECO:0000313" key="3">
    <source>
        <dbReference type="EMBL" id="EYD76390.1"/>
    </source>
</evidence>
<dbReference type="STRING" id="442562.Rumeso_02054"/>
<protein>
    <submittedName>
        <fullName evidence="3">Glycoside hydrolase, family 16</fullName>
    </submittedName>
</protein>
<dbReference type="GO" id="GO:0004553">
    <property type="term" value="F:hydrolase activity, hydrolyzing O-glycosyl compounds"/>
    <property type="evidence" value="ECO:0007669"/>
    <property type="project" value="InterPro"/>
</dbReference>
<name>A0A017HPZ1_9RHOB</name>
<dbReference type="Gene3D" id="2.60.120.200">
    <property type="match status" value="1"/>
</dbReference>
<dbReference type="Pfam" id="PF00722">
    <property type="entry name" value="Glyco_hydro_16"/>
    <property type="match status" value="1"/>
</dbReference>
<dbReference type="PROSITE" id="PS51762">
    <property type="entry name" value="GH16_2"/>
    <property type="match status" value="1"/>
</dbReference>
<sequence length="370" mass="39681">MSDWTAGQSSILKWSPNNVTWNSNTGTLNFTLDKAPRGSRLPYVSGEIESNQTAQTGTWSWTAQAPELTSGSIFGLFTYKADWANDPWLEFDFEFLGKDGGDWDGDGDIDINVVRLNIHMETASGQHVTLEDANGGPIKVNLGFDATEGQHTYAVTVTGTEAIFTVDGTEVGRYDATDMPGGTWINGEMKSFVNLWAVDTKPEMEAWAGKWTYPGHPLVGKVSAVEYAPLGGTSTLIGGPAPKPAVTVQGTNGPEDLRDVLKRSDVLEGAGGQDRFLFVSPGLNAKGDTVTSRGGTAEKDVIWDFNPDAGAEHDITVISKSLAGVSQFSALYRNVSDVNGEAVLKFADGSTLTFHGLHKADLSYDDFALV</sequence>
<organism evidence="3 4">
    <name type="scientific">Rubellimicrobium mesophilum DSM 19309</name>
    <dbReference type="NCBI Taxonomy" id="442562"/>
    <lineage>
        <taxon>Bacteria</taxon>
        <taxon>Pseudomonadati</taxon>
        <taxon>Pseudomonadota</taxon>
        <taxon>Alphaproteobacteria</taxon>
        <taxon>Rhodobacterales</taxon>
        <taxon>Roseobacteraceae</taxon>
        <taxon>Rubellimicrobium</taxon>
    </lineage>
</organism>
<dbReference type="HOGENOM" id="CLU_052017_0_0_5"/>
<evidence type="ECO:0000313" key="4">
    <source>
        <dbReference type="Proteomes" id="UP000019666"/>
    </source>
</evidence>
<keyword evidence="4" id="KW-1185">Reference proteome</keyword>